<dbReference type="PATRIC" id="fig|698738.3.peg.1255"/>
<dbReference type="InterPro" id="IPR000014">
    <property type="entry name" value="PAS"/>
</dbReference>
<dbReference type="CDD" id="cd00082">
    <property type="entry name" value="HisKA"/>
    <property type="match status" value="1"/>
</dbReference>
<evidence type="ECO:0000259" key="5">
    <source>
        <dbReference type="PROSITE" id="PS50109"/>
    </source>
</evidence>
<dbReference type="Gene3D" id="3.30.450.20">
    <property type="entry name" value="PAS domain"/>
    <property type="match status" value="1"/>
</dbReference>
<keyword evidence="6" id="KW-0808">Transferase</keyword>
<dbReference type="InterPro" id="IPR036097">
    <property type="entry name" value="HisK_dim/P_sf"/>
</dbReference>
<dbReference type="PROSITE" id="PS50109">
    <property type="entry name" value="HIS_KIN"/>
    <property type="match status" value="1"/>
</dbReference>
<evidence type="ECO:0000256" key="2">
    <source>
        <dbReference type="ARBA" id="ARBA00012438"/>
    </source>
</evidence>
<protein>
    <recommendedName>
        <fullName evidence="2">histidine kinase</fullName>
        <ecNumber evidence="2">2.7.13.3</ecNumber>
    </recommendedName>
</protein>
<keyword evidence="7" id="KW-1185">Reference proteome</keyword>
<dbReference type="Pfam" id="PF13188">
    <property type="entry name" value="PAS_8"/>
    <property type="match status" value="1"/>
</dbReference>
<dbReference type="InterPro" id="IPR035965">
    <property type="entry name" value="PAS-like_dom_sf"/>
</dbReference>
<dbReference type="PRINTS" id="PR00344">
    <property type="entry name" value="BCTRLSENSOR"/>
</dbReference>
<evidence type="ECO:0000256" key="1">
    <source>
        <dbReference type="ARBA" id="ARBA00000085"/>
    </source>
</evidence>
<dbReference type="EMBL" id="FO203512">
    <property type="protein sequence ID" value="CCK75385.1"/>
    <property type="molecule type" value="Genomic_DNA"/>
</dbReference>
<dbReference type="OrthoDB" id="9776727at2"/>
<dbReference type="PANTHER" id="PTHR43065">
    <property type="entry name" value="SENSOR HISTIDINE KINASE"/>
    <property type="match status" value="1"/>
</dbReference>
<comment type="catalytic activity">
    <reaction evidence="1">
        <text>ATP + protein L-histidine = ADP + protein N-phospho-L-histidine.</text>
        <dbReference type="EC" id="2.7.13.3"/>
    </reaction>
</comment>
<dbReference type="KEGG" id="oai:OLEAN_C12090"/>
<dbReference type="Proteomes" id="UP000032749">
    <property type="component" value="Chromosome"/>
</dbReference>
<dbReference type="SUPFAM" id="SSF55874">
    <property type="entry name" value="ATPase domain of HSP90 chaperone/DNA topoisomerase II/histidine kinase"/>
    <property type="match status" value="1"/>
</dbReference>
<dbReference type="SUPFAM" id="SSF47384">
    <property type="entry name" value="Homodimeric domain of signal transducing histidine kinase"/>
    <property type="match status" value="1"/>
</dbReference>
<dbReference type="InterPro" id="IPR004358">
    <property type="entry name" value="Sig_transdc_His_kin-like_C"/>
</dbReference>
<evidence type="ECO:0000256" key="3">
    <source>
        <dbReference type="ARBA" id="ARBA00022553"/>
    </source>
</evidence>
<dbReference type="InterPro" id="IPR003594">
    <property type="entry name" value="HATPase_dom"/>
</dbReference>
<gene>
    <name evidence="6" type="primary">fleS</name>
    <name evidence="6" type="ORF">OLEAN_C12090</name>
</gene>
<feature type="coiled-coil region" evidence="4">
    <location>
        <begin position="41"/>
        <end position="68"/>
    </location>
</feature>
<dbReference type="Gene3D" id="3.30.565.10">
    <property type="entry name" value="Histidine kinase-like ATPase, C-terminal domain"/>
    <property type="match status" value="1"/>
</dbReference>
<dbReference type="InterPro" id="IPR005467">
    <property type="entry name" value="His_kinase_dom"/>
</dbReference>
<dbReference type="GO" id="GO:0000155">
    <property type="term" value="F:phosphorelay sensor kinase activity"/>
    <property type="evidence" value="ECO:0007669"/>
    <property type="project" value="InterPro"/>
</dbReference>
<dbReference type="Gene3D" id="1.10.287.130">
    <property type="match status" value="1"/>
</dbReference>
<dbReference type="Pfam" id="PF02518">
    <property type="entry name" value="HATPase_c"/>
    <property type="match status" value="1"/>
</dbReference>
<dbReference type="EC" id="2.7.13.3" evidence="2"/>
<proteinExistence type="predicted"/>
<dbReference type="PANTHER" id="PTHR43065:SF29">
    <property type="entry name" value="SENSOR PROTEIN KINASE FLES"/>
    <property type="match status" value="1"/>
</dbReference>
<keyword evidence="3" id="KW-0597">Phosphoprotein</keyword>
<dbReference type="InterPro" id="IPR036890">
    <property type="entry name" value="HATPase_C_sf"/>
</dbReference>
<name>R4YLH2_OLEAN</name>
<dbReference type="InterPro" id="IPR003661">
    <property type="entry name" value="HisK_dim/P_dom"/>
</dbReference>
<evidence type="ECO:0000313" key="6">
    <source>
        <dbReference type="EMBL" id="CCK75385.1"/>
    </source>
</evidence>
<sequence length="424" mass="47194">MASVALLNSAQKDLSNRELLHKEQLNREQLKDAFNLFSTMSDQLSQSYEFLESKVEELSGELAEVSYQRMQELADKERIAERLESLLHMLPGGILLLDGEGRIRECNPAASALLLPNEGSNKSGVENDFLLGKLWRNVIKTSFSPKPDDGHEISLVDGRRVSLQTASLGSEPGQIILITDQTETRKLQESLSQHQRLSSMGNMVASLAHQIRTPLSAAMIYGEHLQNEELQPEQREKFANKMMQRLHHLEHQIRDMLIFARGEAPLNDDMALSQLLHDWQEALEIPLQQNNATCEFQVNKVDVHIHCNRDALIGALMNLVNNALEACGQGAELHVRVNVNAQFQVNIEIEDDGPGFTNAINDQILQPFFTTKSNGTGLGLAVVQAIARAHYGEFSIKSAGTKGAIASFKLPAQPIEKNQTKTNH</sequence>
<keyword evidence="6" id="KW-0418">Kinase</keyword>
<dbReference type="Pfam" id="PF00512">
    <property type="entry name" value="HisKA"/>
    <property type="match status" value="1"/>
</dbReference>
<dbReference type="HOGENOM" id="CLU_000445_114_39_6"/>
<keyword evidence="4" id="KW-0175">Coiled coil</keyword>
<dbReference type="CDD" id="cd00130">
    <property type="entry name" value="PAS"/>
    <property type="match status" value="1"/>
</dbReference>
<feature type="domain" description="Histidine kinase" evidence="5">
    <location>
        <begin position="206"/>
        <end position="414"/>
    </location>
</feature>
<accession>R4YLH2</accession>
<evidence type="ECO:0000313" key="7">
    <source>
        <dbReference type="Proteomes" id="UP000032749"/>
    </source>
</evidence>
<organism evidence="6 7">
    <name type="scientific">Oleispira antarctica RB-8</name>
    <dbReference type="NCBI Taxonomy" id="698738"/>
    <lineage>
        <taxon>Bacteria</taxon>
        <taxon>Pseudomonadati</taxon>
        <taxon>Pseudomonadota</taxon>
        <taxon>Gammaproteobacteria</taxon>
        <taxon>Oceanospirillales</taxon>
        <taxon>Oceanospirillaceae</taxon>
        <taxon>Oleispira</taxon>
    </lineage>
</organism>
<dbReference type="SMART" id="SM00388">
    <property type="entry name" value="HisKA"/>
    <property type="match status" value="1"/>
</dbReference>
<dbReference type="SMART" id="SM00387">
    <property type="entry name" value="HATPase_c"/>
    <property type="match status" value="1"/>
</dbReference>
<dbReference type="STRING" id="698738.OLEAN_C12090"/>
<dbReference type="AlphaFoldDB" id="R4YLH2"/>
<dbReference type="SUPFAM" id="SSF55785">
    <property type="entry name" value="PYP-like sensor domain (PAS domain)"/>
    <property type="match status" value="1"/>
</dbReference>
<reference evidence="6 7" key="1">
    <citation type="journal article" date="2013" name="Nat. Commun.">
        <title>Genome sequence and functional genomic analysis of the oil-degrading bacterium Oleispira antarctica.</title>
        <authorList>
            <person name="Kube M."/>
            <person name="Chernikova T.N."/>
            <person name="Al-Ramahi Y."/>
            <person name="Beloqui A."/>
            <person name="Lopez-Cortez N."/>
            <person name="Guazzaroni M.E."/>
            <person name="Heipieper H.J."/>
            <person name="Klages S."/>
            <person name="Kotsyurbenko O.R."/>
            <person name="Langer I."/>
            <person name="Nechitaylo T.Y."/>
            <person name="Lunsdorf H."/>
            <person name="Fernandez M."/>
            <person name="Juarez S."/>
            <person name="Ciordia S."/>
            <person name="Singer A."/>
            <person name="Kagan O."/>
            <person name="Egorova O."/>
            <person name="Petit P.A."/>
            <person name="Stogios P."/>
            <person name="Kim Y."/>
            <person name="Tchigvintsev A."/>
            <person name="Flick R."/>
            <person name="Denaro R."/>
            <person name="Genovese M."/>
            <person name="Albar J.P."/>
            <person name="Reva O.N."/>
            <person name="Martinez-Gomariz M."/>
            <person name="Tran H."/>
            <person name="Ferrer M."/>
            <person name="Savchenko A."/>
            <person name="Yakunin A.F."/>
            <person name="Yakimov M.M."/>
            <person name="Golyshina O.V."/>
            <person name="Reinhardt R."/>
            <person name="Golyshin P.N."/>
        </authorList>
    </citation>
    <scope>NUCLEOTIDE SEQUENCE [LARGE SCALE GENOMIC DNA]</scope>
</reference>
<evidence type="ECO:0000256" key="4">
    <source>
        <dbReference type="SAM" id="Coils"/>
    </source>
</evidence>